<dbReference type="InterPro" id="IPR010259">
    <property type="entry name" value="S8pro/Inhibitor_I9"/>
</dbReference>
<dbReference type="Gene3D" id="3.30.70.80">
    <property type="entry name" value="Peptidase S8 propeptide/proteinase inhibitor I9"/>
    <property type="match status" value="1"/>
</dbReference>
<dbReference type="InterPro" id="IPR023827">
    <property type="entry name" value="Peptidase_S8_Asp-AS"/>
</dbReference>
<dbReference type="PANTHER" id="PTHR43806:SF11">
    <property type="entry name" value="CEREVISIN-RELATED"/>
    <property type="match status" value="1"/>
</dbReference>
<dbReference type="Gene3D" id="3.40.50.200">
    <property type="entry name" value="Peptidase S8/S53 domain"/>
    <property type="match status" value="1"/>
</dbReference>
<evidence type="ECO:0000256" key="5">
    <source>
        <dbReference type="PROSITE-ProRule" id="PRU01240"/>
    </source>
</evidence>
<evidence type="ECO:0000259" key="9">
    <source>
        <dbReference type="Pfam" id="PF05922"/>
    </source>
</evidence>
<dbReference type="Pfam" id="PF05922">
    <property type="entry name" value="Inhibitor_I9"/>
    <property type="match status" value="1"/>
</dbReference>
<dbReference type="PROSITE" id="PS00136">
    <property type="entry name" value="SUBTILASE_ASP"/>
    <property type="match status" value="1"/>
</dbReference>
<dbReference type="InterPro" id="IPR015500">
    <property type="entry name" value="Peptidase_S8_subtilisin-rel"/>
</dbReference>
<feature type="domain" description="Inhibitor I9" evidence="9">
    <location>
        <begin position="82"/>
        <end position="120"/>
    </location>
</feature>
<evidence type="ECO:0000256" key="4">
    <source>
        <dbReference type="ARBA" id="ARBA00022825"/>
    </source>
</evidence>
<feature type="signal peptide" evidence="7">
    <location>
        <begin position="1"/>
        <end position="37"/>
    </location>
</feature>
<evidence type="ECO:0000256" key="2">
    <source>
        <dbReference type="ARBA" id="ARBA00022670"/>
    </source>
</evidence>
<dbReference type="SUPFAM" id="SSF52743">
    <property type="entry name" value="Subtilisin-like"/>
    <property type="match status" value="1"/>
</dbReference>
<dbReference type="Proteomes" id="UP001499990">
    <property type="component" value="Unassembled WGS sequence"/>
</dbReference>
<dbReference type="InterPro" id="IPR050131">
    <property type="entry name" value="Peptidase_S8_subtilisin-like"/>
</dbReference>
<evidence type="ECO:0000259" key="8">
    <source>
        <dbReference type="Pfam" id="PF00082"/>
    </source>
</evidence>
<dbReference type="SUPFAM" id="SSF54897">
    <property type="entry name" value="Protease propeptides/inhibitors"/>
    <property type="match status" value="1"/>
</dbReference>
<keyword evidence="4 5" id="KW-0720">Serine protease</keyword>
<keyword evidence="3 5" id="KW-0378">Hydrolase</keyword>
<dbReference type="InterPro" id="IPR023828">
    <property type="entry name" value="Peptidase_S8_Ser-AS"/>
</dbReference>
<dbReference type="RefSeq" id="WP_345042018.1">
    <property type="nucleotide sequence ID" value="NZ_BAAAYL010000001.1"/>
</dbReference>
<evidence type="ECO:0000256" key="7">
    <source>
        <dbReference type="SAM" id="SignalP"/>
    </source>
</evidence>
<dbReference type="InterPro" id="IPR034193">
    <property type="entry name" value="PCSK9_ProteinaseK-like"/>
</dbReference>
<feature type="active site" description="Charge relay system" evidence="5">
    <location>
        <position position="347"/>
    </location>
</feature>
<feature type="domain" description="Peptidase S8/S53" evidence="8">
    <location>
        <begin position="160"/>
        <end position="385"/>
    </location>
</feature>
<dbReference type="PROSITE" id="PS00137">
    <property type="entry name" value="SUBTILASE_HIS"/>
    <property type="match status" value="1"/>
</dbReference>
<evidence type="ECO:0000256" key="3">
    <source>
        <dbReference type="ARBA" id="ARBA00022801"/>
    </source>
</evidence>
<dbReference type="EMBL" id="BAAAYL010000001">
    <property type="protein sequence ID" value="GAA3377349.1"/>
    <property type="molecule type" value="Genomic_DNA"/>
</dbReference>
<keyword evidence="7" id="KW-0732">Signal</keyword>
<comment type="similarity">
    <text evidence="1 5 6">Belongs to the peptidase S8 family.</text>
</comment>
<dbReference type="PANTHER" id="PTHR43806">
    <property type="entry name" value="PEPTIDASE S8"/>
    <property type="match status" value="1"/>
</dbReference>
<comment type="caution">
    <text evidence="10">The sequence shown here is derived from an EMBL/GenBank/DDBJ whole genome shotgun (WGS) entry which is preliminary data.</text>
</comment>
<feature type="active site" description="Charge relay system" evidence="5">
    <location>
        <position position="197"/>
    </location>
</feature>
<evidence type="ECO:0000313" key="10">
    <source>
        <dbReference type="EMBL" id="GAA3377349.1"/>
    </source>
</evidence>
<reference evidence="11" key="1">
    <citation type="journal article" date="2019" name="Int. J. Syst. Evol. Microbiol.">
        <title>The Global Catalogue of Microorganisms (GCM) 10K type strain sequencing project: providing services to taxonomists for standard genome sequencing and annotation.</title>
        <authorList>
            <consortium name="The Broad Institute Genomics Platform"/>
            <consortium name="The Broad Institute Genome Sequencing Center for Infectious Disease"/>
            <person name="Wu L."/>
            <person name="Ma J."/>
        </authorList>
    </citation>
    <scope>NUCLEOTIDE SEQUENCE [LARGE SCALE GENOMIC DNA]</scope>
    <source>
        <strain evidence="11">JCM 9651</strain>
    </source>
</reference>
<name>A0ABP6SIY8_9ACTN</name>
<feature type="active site" description="Charge relay system" evidence="5">
    <location>
        <position position="166"/>
    </location>
</feature>
<dbReference type="InterPro" id="IPR037045">
    <property type="entry name" value="S8pro/Inhibitor_I9_sf"/>
</dbReference>
<dbReference type="PROSITE" id="PS51892">
    <property type="entry name" value="SUBTILASE"/>
    <property type="match status" value="1"/>
</dbReference>
<dbReference type="PROSITE" id="PS00138">
    <property type="entry name" value="SUBTILASE_SER"/>
    <property type="match status" value="1"/>
</dbReference>
<dbReference type="Pfam" id="PF00082">
    <property type="entry name" value="Peptidase_S8"/>
    <property type="match status" value="1"/>
</dbReference>
<evidence type="ECO:0000256" key="6">
    <source>
        <dbReference type="RuleBase" id="RU003355"/>
    </source>
</evidence>
<dbReference type="InterPro" id="IPR022398">
    <property type="entry name" value="Peptidase_S8_His-AS"/>
</dbReference>
<accession>A0ABP6SIY8</accession>
<dbReference type="InterPro" id="IPR000209">
    <property type="entry name" value="Peptidase_S8/S53_dom"/>
</dbReference>
<evidence type="ECO:0000313" key="11">
    <source>
        <dbReference type="Proteomes" id="UP001499990"/>
    </source>
</evidence>
<dbReference type="CDD" id="cd04077">
    <property type="entry name" value="Peptidases_S8_PCSK9_ProteinaseK_like"/>
    <property type="match status" value="1"/>
</dbReference>
<dbReference type="PRINTS" id="PR00723">
    <property type="entry name" value="SUBTILISIN"/>
</dbReference>
<protein>
    <recommendedName>
        <fullName evidence="12">S8 family peptidase</fullName>
    </recommendedName>
</protein>
<sequence>MRRLPIPGRSRSSRNRLLGVAAAGALALIGLPQSATAAETASVVPVTAAKAGAGVRPIDGAYIVRLKPGADARGLARALSVSPRYVYEKAVNGFAADLTQGQLRALQRQNSVLAIEQDEWVDQASDATQTNPPSWGIDRVDQRNLPLSASYTSIANGAGVHAYVIDTGIDVTHPDFGGRAEFDLNVIDKKNTDCDGHGTHVAGTIGSNTYGVAKGVRLHAVKILDCAGAGRTAATIKAIDWVTKNAQKPAVANTSWNWTWNNTLAASLTSMMDSGVFLATSGGNTGADSCDRLPRGLTQTTAVGATDITDNRASYSSIGACVDLYAPGSSILSTQPNNTTAVFSGTSMATPHVAGIAALYKSVNGDTTQAALGTWLTTNATPGVVQGNLSGTPNLLAYTGGL</sequence>
<evidence type="ECO:0000256" key="1">
    <source>
        <dbReference type="ARBA" id="ARBA00011073"/>
    </source>
</evidence>
<gene>
    <name evidence="10" type="ORF">GCM10020367_52690</name>
</gene>
<evidence type="ECO:0008006" key="12">
    <source>
        <dbReference type="Google" id="ProtNLM"/>
    </source>
</evidence>
<feature type="chain" id="PRO_5045316858" description="S8 family peptidase" evidence="7">
    <location>
        <begin position="38"/>
        <end position="402"/>
    </location>
</feature>
<proteinExistence type="inferred from homology"/>
<keyword evidence="11" id="KW-1185">Reference proteome</keyword>
<organism evidence="10 11">
    <name type="scientific">Streptomyces sannanensis</name>
    <dbReference type="NCBI Taxonomy" id="285536"/>
    <lineage>
        <taxon>Bacteria</taxon>
        <taxon>Bacillati</taxon>
        <taxon>Actinomycetota</taxon>
        <taxon>Actinomycetes</taxon>
        <taxon>Kitasatosporales</taxon>
        <taxon>Streptomycetaceae</taxon>
        <taxon>Streptomyces</taxon>
    </lineage>
</organism>
<keyword evidence="2 5" id="KW-0645">Protease</keyword>
<dbReference type="InterPro" id="IPR036852">
    <property type="entry name" value="Peptidase_S8/S53_dom_sf"/>
</dbReference>